<dbReference type="Gene3D" id="1.10.10.10">
    <property type="entry name" value="Winged helix-like DNA-binding domain superfamily/Winged helix DNA-binding domain"/>
    <property type="match status" value="1"/>
</dbReference>
<gene>
    <name evidence="2" type="ORF">FHU39_001170</name>
</gene>
<sequence>MQSHLSFQGFSCQGLIDQLDSAYADKFTLGQATYGAQHAGAC</sequence>
<name>A0A839N6B2_9MICO</name>
<feature type="domain" description="Putative host cell surface-exposed lipoprotein Ltp-like HTH region" evidence="1">
    <location>
        <begin position="3"/>
        <end position="38"/>
    </location>
</feature>
<reference evidence="2 3" key="1">
    <citation type="submission" date="2020-08" db="EMBL/GenBank/DDBJ databases">
        <title>Sequencing the genomes of 1000 actinobacteria strains.</title>
        <authorList>
            <person name="Klenk H.-P."/>
        </authorList>
    </citation>
    <scope>NUCLEOTIDE SEQUENCE [LARGE SCALE GENOMIC DNA]</scope>
    <source>
        <strain evidence="2 3">DSM 105369</strain>
    </source>
</reference>
<dbReference type="InterPro" id="IPR036388">
    <property type="entry name" value="WH-like_DNA-bd_sf"/>
</dbReference>
<dbReference type="Pfam" id="PF07553">
    <property type="entry name" value="Lipoprotein_Ltp"/>
    <property type="match status" value="1"/>
</dbReference>
<protein>
    <recommendedName>
        <fullName evidence="1">Putative host cell surface-exposed lipoprotein Ltp-like HTH region domain-containing protein</fullName>
    </recommendedName>
</protein>
<proteinExistence type="predicted"/>
<dbReference type="Proteomes" id="UP000559182">
    <property type="component" value="Unassembled WGS sequence"/>
</dbReference>
<comment type="caution">
    <text evidence="2">The sequence shown here is derived from an EMBL/GenBank/DDBJ whole genome shotgun (WGS) entry which is preliminary data.</text>
</comment>
<accession>A0A839N6B2</accession>
<evidence type="ECO:0000313" key="2">
    <source>
        <dbReference type="EMBL" id="MBB2891186.1"/>
    </source>
</evidence>
<dbReference type="InterPro" id="IPR011434">
    <property type="entry name" value="Ltp-like_HTH"/>
</dbReference>
<dbReference type="EMBL" id="JACHVQ010000001">
    <property type="protein sequence ID" value="MBB2891186.1"/>
    <property type="molecule type" value="Genomic_DNA"/>
</dbReference>
<organism evidence="2 3">
    <name type="scientific">Flexivirga oryzae</name>
    <dbReference type="NCBI Taxonomy" id="1794944"/>
    <lineage>
        <taxon>Bacteria</taxon>
        <taxon>Bacillati</taxon>
        <taxon>Actinomycetota</taxon>
        <taxon>Actinomycetes</taxon>
        <taxon>Micrococcales</taxon>
        <taxon>Dermacoccaceae</taxon>
        <taxon>Flexivirga</taxon>
    </lineage>
</organism>
<evidence type="ECO:0000313" key="3">
    <source>
        <dbReference type="Proteomes" id="UP000559182"/>
    </source>
</evidence>
<keyword evidence="3" id="KW-1185">Reference proteome</keyword>
<evidence type="ECO:0000259" key="1">
    <source>
        <dbReference type="Pfam" id="PF07553"/>
    </source>
</evidence>
<dbReference type="AlphaFoldDB" id="A0A839N6B2"/>